<dbReference type="Gene3D" id="1.10.240.10">
    <property type="entry name" value="Tyrosyl-Transfer RNA Synthetase"/>
    <property type="match status" value="1"/>
</dbReference>
<keyword evidence="9 12" id="KW-0648">Protein biosynthesis</keyword>
<dbReference type="FunFam" id="3.40.50.620:FF:000033">
    <property type="entry name" value="tryptophan--tRNA ligase, cytoplasmic"/>
    <property type="match status" value="1"/>
</dbReference>
<keyword evidence="10 12" id="KW-0030">Aminoacyl-tRNA synthetase</keyword>
<dbReference type="GO" id="GO:0004830">
    <property type="term" value="F:tryptophan-tRNA ligase activity"/>
    <property type="evidence" value="ECO:0007669"/>
    <property type="project" value="UniProtKB-EC"/>
</dbReference>
<dbReference type="PANTHER" id="PTHR10055">
    <property type="entry name" value="TRYPTOPHANYL-TRNA SYNTHETASE"/>
    <property type="match status" value="1"/>
</dbReference>
<keyword evidence="6 12" id="KW-0436">Ligase</keyword>
<dbReference type="PROSITE" id="PS00178">
    <property type="entry name" value="AA_TRNA_LIGASE_I"/>
    <property type="match status" value="1"/>
</dbReference>
<dbReference type="SUPFAM" id="SSF52374">
    <property type="entry name" value="Nucleotidylyl transferase"/>
    <property type="match status" value="1"/>
</dbReference>
<dbReference type="EMBL" id="JANJYI010000001">
    <property type="protein sequence ID" value="KAK2665474.1"/>
    <property type="molecule type" value="Genomic_DNA"/>
</dbReference>
<organism evidence="13 14">
    <name type="scientific">Dipteronia dyeriana</name>
    <dbReference type="NCBI Taxonomy" id="168575"/>
    <lineage>
        <taxon>Eukaryota</taxon>
        <taxon>Viridiplantae</taxon>
        <taxon>Streptophyta</taxon>
        <taxon>Embryophyta</taxon>
        <taxon>Tracheophyta</taxon>
        <taxon>Spermatophyta</taxon>
        <taxon>Magnoliopsida</taxon>
        <taxon>eudicotyledons</taxon>
        <taxon>Gunneridae</taxon>
        <taxon>Pentapetalae</taxon>
        <taxon>rosids</taxon>
        <taxon>malvids</taxon>
        <taxon>Sapindales</taxon>
        <taxon>Sapindaceae</taxon>
        <taxon>Hippocastanoideae</taxon>
        <taxon>Acereae</taxon>
        <taxon>Dipteronia</taxon>
    </lineage>
</organism>
<evidence type="ECO:0000256" key="9">
    <source>
        <dbReference type="ARBA" id="ARBA00022917"/>
    </source>
</evidence>
<keyword evidence="5" id="KW-0963">Cytoplasm</keyword>
<comment type="caution">
    <text evidence="13">The sequence shown here is derived from an EMBL/GenBank/DDBJ whole genome shotgun (WGS) entry which is preliminary data.</text>
</comment>
<evidence type="ECO:0000313" key="14">
    <source>
        <dbReference type="Proteomes" id="UP001280121"/>
    </source>
</evidence>
<sequence>MLLLLRKEDQVSSSGGKNIDYDKLITQFGCQTVDKSLLDRVQRLTGRPLPVFLRRGVFFAHRDFNKILDIYERGEKFFLYTGRGPSSESLHLGHLVPFMLTKYLQDAFDVPLVIQLSDDEKYLRDKNLSMEECERLGRENAKDIIACGFDGVSLTRTDPENKIRTLALCSAFYKNISRFSKRVTRNKADSIFGFTGEDNMRKQSYPAVQAVASFSNTFPRQFLGDDHLHCLIPCAIDQDPYFRMTRDVAPRIGYRKPALIESSFFPALQGEHRKMSASDPNSAIYFTDSAKVIKNKINQYAFSGGQESLQQHRKLGANLDVDIPVKYLNFFLEDDAELEHIKRNMARDIC</sequence>
<dbReference type="PANTHER" id="PTHR10055:SF1">
    <property type="entry name" value="TRYPTOPHAN--TRNA LIGASE, CYTOPLASMIC"/>
    <property type="match status" value="1"/>
</dbReference>
<evidence type="ECO:0000256" key="8">
    <source>
        <dbReference type="ARBA" id="ARBA00022840"/>
    </source>
</evidence>
<dbReference type="GO" id="GO:0005737">
    <property type="term" value="C:cytoplasm"/>
    <property type="evidence" value="ECO:0007669"/>
    <property type="project" value="UniProtKB-SubCell"/>
</dbReference>
<keyword evidence="7 12" id="KW-0547">Nucleotide-binding</keyword>
<name>A0AAD9XTF9_9ROSI</name>
<evidence type="ECO:0000256" key="4">
    <source>
        <dbReference type="ARBA" id="ARBA00013782"/>
    </source>
</evidence>
<accession>A0AAD9XTF9</accession>
<evidence type="ECO:0000256" key="6">
    <source>
        <dbReference type="ARBA" id="ARBA00022598"/>
    </source>
</evidence>
<evidence type="ECO:0000256" key="10">
    <source>
        <dbReference type="ARBA" id="ARBA00023146"/>
    </source>
</evidence>
<gene>
    <name evidence="13" type="ORF">Ddye_004048</name>
</gene>
<reference evidence="13" key="1">
    <citation type="journal article" date="2023" name="Plant J.">
        <title>Genome sequences and population genomics provide insights into the demographic history, inbreeding, and mutation load of two 'living fossil' tree species of Dipteronia.</title>
        <authorList>
            <person name="Feng Y."/>
            <person name="Comes H.P."/>
            <person name="Chen J."/>
            <person name="Zhu S."/>
            <person name="Lu R."/>
            <person name="Zhang X."/>
            <person name="Li P."/>
            <person name="Qiu J."/>
            <person name="Olsen K.M."/>
            <person name="Qiu Y."/>
        </authorList>
    </citation>
    <scope>NUCLEOTIDE SEQUENCE</scope>
    <source>
        <strain evidence="13">KIB01</strain>
    </source>
</reference>
<evidence type="ECO:0000256" key="7">
    <source>
        <dbReference type="ARBA" id="ARBA00022741"/>
    </source>
</evidence>
<comment type="similarity">
    <text evidence="2 12">Belongs to the class-I aminoacyl-tRNA synthetase family.</text>
</comment>
<evidence type="ECO:0000256" key="2">
    <source>
        <dbReference type="ARBA" id="ARBA00005594"/>
    </source>
</evidence>
<evidence type="ECO:0000256" key="1">
    <source>
        <dbReference type="ARBA" id="ARBA00004496"/>
    </source>
</evidence>
<evidence type="ECO:0000256" key="11">
    <source>
        <dbReference type="ARBA" id="ARBA00030268"/>
    </source>
</evidence>
<dbReference type="Proteomes" id="UP001280121">
    <property type="component" value="Unassembled WGS sequence"/>
</dbReference>
<protein>
    <recommendedName>
        <fullName evidence="4">Tryptophan--tRNA ligase, cytoplasmic</fullName>
        <ecNumber evidence="3">6.1.1.2</ecNumber>
    </recommendedName>
    <alternativeName>
        <fullName evidence="11">Tryptophanyl-tRNA synthetase</fullName>
    </alternativeName>
</protein>
<keyword evidence="8 12" id="KW-0067">ATP-binding</keyword>
<dbReference type="Pfam" id="PF00579">
    <property type="entry name" value="tRNA-synt_1b"/>
    <property type="match status" value="1"/>
</dbReference>
<dbReference type="GO" id="GO:0048608">
    <property type="term" value="P:reproductive structure development"/>
    <property type="evidence" value="ECO:0007669"/>
    <property type="project" value="UniProtKB-ARBA"/>
</dbReference>
<evidence type="ECO:0000313" key="13">
    <source>
        <dbReference type="EMBL" id="KAK2665474.1"/>
    </source>
</evidence>
<evidence type="ECO:0000256" key="12">
    <source>
        <dbReference type="RuleBase" id="RU363036"/>
    </source>
</evidence>
<dbReference type="InterPro" id="IPR002306">
    <property type="entry name" value="Trp-tRNA-ligase"/>
</dbReference>
<dbReference type="PRINTS" id="PR01039">
    <property type="entry name" value="TRNASYNTHTRP"/>
</dbReference>
<dbReference type="GO" id="GO:0006436">
    <property type="term" value="P:tryptophanyl-tRNA aminoacylation"/>
    <property type="evidence" value="ECO:0007669"/>
    <property type="project" value="InterPro"/>
</dbReference>
<dbReference type="InterPro" id="IPR001412">
    <property type="entry name" value="aa-tRNA-synth_I_CS"/>
</dbReference>
<comment type="subcellular location">
    <subcellularLocation>
        <location evidence="1">Cytoplasm</location>
    </subcellularLocation>
</comment>
<dbReference type="GO" id="GO:0009791">
    <property type="term" value="P:post-embryonic development"/>
    <property type="evidence" value="ECO:0007669"/>
    <property type="project" value="UniProtKB-ARBA"/>
</dbReference>
<dbReference type="NCBIfam" id="TIGR00233">
    <property type="entry name" value="trpS"/>
    <property type="match status" value="1"/>
</dbReference>
<dbReference type="InterPro" id="IPR002305">
    <property type="entry name" value="aa-tRNA-synth_Ic"/>
</dbReference>
<evidence type="ECO:0000256" key="3">
    <source>
        <dbReference type="ARBA" id="ARBA00013161"/>
    </source>
</evidence>
<dbReference type="EC" id="6.1.1.2" evidence="3"/>
<dbReference type="AlphaFoldDB" id="A0AAD9XTF9"/>
<keyword evidence="14" id="KW-1185">Reference proteome</keyword>
<dbReference type="InterPro" id="IPR014729">
    <property type="entry name" value="Rossmann-like_a/b/a_fold"/>
</dbReference>
<dbReference type="Gene3D" id="3.40.50.620">
    <property type="entry name" value="HUPs"/>
    <property type="match status" value="1"/>
</dbReference>
<dbReference type="GO" id="GO:0005524">
    <property type="term" value="F:ATP binding"/>
    <property type="evidence" value="ECO:0007669"/>
    <property type="project" value="UniProtKB-KW"/>
</dbReference>
<evidence type="ECO:0000256" key="5">
    <source>
        <dbReference type="ARBA" id="ARBA00022490"/>
    </source>
</evidence>
<proteinExistence type="inferred from homology"/>